<gene>
    <name evidence="3" type="ORF">HR15_10055</name>
</gene>
<evidence type="ECO:0000313" key="4">
    <source>
        <dbReference type="Proteomes" id="UP000030146"/>
    </source>
</evidence>
<name>A0A0A2F2R5_9PORP</name>
<evidence type="ECO:0000256" key="1">
    <source>
        <dbReference type="SAM" id="Coils"/>
    </source>
</evidence>
<reference evidence="3 4" key="1">
    <citation type="submission" date="2014-08" db="EMBL/GenBank/DDBJ databases">
        <title>Porphyromonas gulae strain:COT-052_OH3439 Genome sequencing.</title>
        <authorList>
            <person name="Wallis C."/>
            <person name="Deusch O."/>
            <person name="O'Flynn C."/>
            <person name="Davis I."/>
            <person name="Jospin G."/>
            <person name="Darling A.E."/>
            <person name="Coil D.A."/>
            <person name="Alexiev A."/>
            <person name="Horsfall A."/>
            <person name="Kirkwood N."/>
            <person name="Harris S."/>
            <person name="Eisen J.A."/>
        </authorList>
    </citation>
    <scope>NUCLEOTIDE SEQUENCE [LARGE SCALE GENOMIC DNA]</scope>
    <source>
        <strain evidence="4">COT-052 OH3439</strain>
    </source>
</reference>
<accession>A0A0A2F2R5</accession>
<keyword evidence="2" id="KW-0812">Transmembrane</keyword>
<proteinExistence type="predicted"/>
<keyword evidence="4" id="KW-1185">Reference proteome</keyword>
<feature type="coiled-coil region" evidence="1">
    <location>
        <begin position="185"/>
        <end position="223"/>
    </location>
</feature>
<feature type="transmembrane region" description="Helical" evidence="2">
    <location>
        <begin position="128"/>
        <end position="151"/>
    </location>
</feature>
<evidence type="ECO:0000256" key="2">
    <source>
        <dbReference type="SAM" id="Phobius"/>
    </source>
</evidence>
<dbReference type="AlphaFoldDB" id="A0A0A2F2R5"/>
<comment type="caution">
    <text evidence="3">The sequence shown here is derived from an EMBL/GenBank/DDBJ whole genome shotgun (WGS) entry which is preliminary data.</text>
</comment>
<keyword evidence="2" id="KW-0472">Membrane</keyword>
<dbReference type="EMBL" id="JRAK01000132">
    <property type="protein sequence ID" value="KGN85311.1"/>
    <property type="molecule type" value="Genomic_DNA"/>
</dbReference>
<organism evidence="3 4">
    <name type="scientific">Porphyromonas gulae</name>
    <dbReference type="NCBI Taxonomy" id="111105"/>
    <lineage>
        <taxon>Bacteria</taxon>
        <taxon>Pseudomonadati</taxon>
        <taxon>Bacteroidota</taxon>
        <taxon>Bacteroidia</taxon>
        <taxon>Bacteroidales</taxon>
        <taxon>Porphyromonadaceae</taxon>
        <taxon>Porphyromonas</taxon>
    </lineage>
</organism>
<sequence>MNDNINVLLEVLEEIKQQNREIKSSLSNRSSSEEATKSECSERIHIEGLTQQVEQQIRFNNEFKEELVQVLTKLGARIHEMKSGIAEVLTAQEEATCQLIEEMQAKQSPPEVKVTKFYLLDVKRWAEWIVWGILIASLISVIAWATHLYGVNQTLDSHALRYRAIRMELGAREPSIAQLDSLFSAKDTEDSIARLRTRVLNYEQALERQAELLLQQQRLSEEQASLSRQLQH</sequence>
<dbReference type="RefSeq" id="WP_039426275.1">
    <property type="nucleotide sequence ID" value="NZ_JRAK01000132.1"/>
</dbReference>
<keyword evidence="1" id="KW-0175">Coiled coil</keyword>
<keyword evidence="2" id="KW-1133">Transmembrane helix</keyword>
<evidence type="ECO:0000313" key="3">
    <source>
        <dbReference type="EMBL" id="KGN85311.1"/>
    </source>
</evidence>
<dbReference type="Proteomes" id="UP000030146">
    <property type="component" value="Unassembled WGS sequence"/>
</dbReference>
<protein>
    <submittedName>
        <fullName evidence="3">Uncharacterized protein</fullName>
    </submittedName>
</protein>